<dbReference type="GO" id="GO:0003677">
    <property type="term" value="F:DNA binding"/>
    <property type="evidence" value="ECO:0007669"/>
    <property type="project" value="InterPro"/>
</dbReference>
<dbReference type="CDD" id="cd00093">
    <property type="entry name" value="HTH_XRE"/>
    <property type="match status" value="1"/>
</dbReference>
<feature type="compositionally biased region" description="Low complexity" evidence="1">
    <location>
        <begin position="76"/>
        <end position="89"/>
    </location>
</feature>
<dbReference type="InterPro" id="IPR010982">
    <property type="entry name" value="Lambda_DNA-bd_dom_sf"/>
</dbReference>
<dbReference type="SUPFAM" id="SSF48452">
    <property type="entry name" value="TPR-like"/>
    <property type="match status" value="1"/>
</dbReference>
<feature type="domain" description="HTH cro/C1-type" evidence="2">
    <location>
        <begin position="15"/>
        <end position="60"/>
    </location>
</feature>
<dbReference type="InterPro" id="IPR011990">
    <property type="entry name" value="TPR-like_helical_dom_sf"/>
</dbReference>
<dbReference type="PROSITE" id="PS50943">
    <property type="entry name" value="HTH_CROC1"/>
    <property type="match status" value="1"/>
</dbReference>
<dbReference type="Gene3D" id="1.25.40.10">
    <property type="entry name" value="Tetratricopeptide repeat domain"/>
    <property type="match status" value="1"/>
</dbReference>
<dbReference type="Pfam" id="PF13560">
    <property type="entry name" value="HTH_31"/>
    <property type="match status" value="1"/>
</dbReference>
<protein>
    <submittedName>
        <fullName evidence="3">Transcriptional regulator, XRE family</fullName>
    </submittedName>
</protein>
<evidence type="ECO:0000256" key="1">
    <source>
        <dbReference type="SAM" id="MobiDB-lite"/>
    </source>
</evidence>
<organism evidence="3">
    <name type="scientific">Streptomyces sp. F12</name>
    <dbReference type="NCBI Taxonomy" id="1436084"/>
    <lineage>
        <taxon>Bacteria</taxon>
        <taxon>Bacillati</taxon>
        <taxon>Actinomycetota</taxon>
        <taxon>Actinomycetes</taxon>
        <taxon>Kitasatosporales</taxon>
        <taxon>Streptomycetaceae</taxon>
        <taxon>Streptomyces</taxon>
    </lineage>
</organism>
<dbReference type="RefSeq" id="WP_024127429.1">
    <property type="nucleotide sequence ID" value="NC_023286.1"/>
</dbReference>
<geneLocation type="plasmid" evidence="3">
    <name>pFRL6</name>
</geneLocation>
<dbReference type="SUPFAM" id="SSF47413">
    <property type="entry name" value="lambda repressor-like DNA-binding domains"/>
    <property type="match status" value="1"/>
</dbReference>
<dbReference type="EMBL" id="KF602051">
    <property type="protein sequence ID" value="AHE40165.1"/>
    <property type="molecule type" value="Genomic_DNA"/>
</dbReference>
<dbReference type="InterPro" id="IPR001387">
    <property type="entry name" value="Cro/C1-type_HTH"/>
</dbReference>
<name>V9Z3V0_9ACTN</name>
<evidence type="ECO:0000313" key="3">
    <source>
        <dbReference type="EMBL" id="AHE40165.1"/>
    </source>
</evidence>
<gene>
    <name evidence="3" type="ORF">pFRL6_78c</name>
</gene>
<proteinExistence type="predicted"/>
<reference evidence="3" key="1">
    <citation type="submission" date="2013-09" db="EMBL/GenBank/DDBJ databases">
        <title>Complete nucleotide sequence of Streptomyces linear plasmid pFRL6.</title>
        <authorList>
            <person name="Chen Z."/>
            <person name="Fang P."/>
            <person name="Qin Z."/>
        </authorList>
    </citation>
    <scope>NUCLEOTIDE SEQUENCE</scope>
    <source>
        <plasmid evidence="3">pFRL6</plasmid>
    </source>
</reference>
<sequence>MTSFADELRRLMGDLSLRKVAQRTHCGKSTIGDLLSGRRSPTVRLAQALDMALGGDGTLVALAEAEQNQKSARGKSSAASPPDAAEDLLPGWDDDVLRRTLLKASAATAALAGLGPTAGNPLEGTSHDLLVAHQDLRAVHGRLDNLRGAQAVYAAARDHHDRICAWLATTSSDTERQRLHALASDTGGFVGFLTYDLGQCELAISHYRDAATHASRASDISSCCNLLGQTSRVLADLGHYDQALLVADRALHLAGTRAHPAVRCWLHAVRAHHHARLTDRASAHGDLDAAWHLFSHAEDGEKPPYIGYLSEAELNKWTGHTAVALAASDRTALRTGQRALDAARAAWPAAMVRGSAEVLTASARMSIAHHDHEQAKSLIEQAISIAATTGSARNLQAALHTRATILTGT</sequence>
<dbReference type="AlphaFoldDB" id="V9Z3V0"/>
<dbReference type="SMART" id="SM00530">
    <property type="entry name" value="HTH_XRE"/>
    <property type="match status" value="1"/>
</dbReference>
<feature type="region of interest" description="Disordered" evidence="1">
    <location>
        <begin position="66"/>
        <end position="89"/>
    </location>
</feature>
<accession>V9Z3V0</accession>
<keyword evidence="3" id="KW-0614">Plasmid</keyword>
<evidence type="ECO:0000259" key="2">
    <source>
        <dbReference type="PROSITE" id="PS50943"/>
    </source>
</evidence>